<protein>
    <recommendedName>
        <fullName evidence="3">VOC domain-containing protein</fullName>
    </recommendedName>
</protein>
<organism evidence="1 2">
    <name type="scientific">Aliiroseovarius zhejiangensis</name>
    <dbReference type="NCBI Taxonomy" id="1632025"/>
    <lineage>
        <taxon>Bacteria</taxon>
        <taxon>Pseudomonadati</taxon>
        <taxon>Pseudomonadota</taxon>
        <taxon>Alphaproteobacteria</taxon>
        <taxon>Rhodobacterales</taxon>
        <taxon>Paracoccaceae</taxon>
        <taxon>Aliiroseovarius</taxon>
    </lineage>
</organism>
<dbReference type="Proteomes" id="UP000609802">
    <property type="component" value="Unassembled WGS sequence"/>
</dbReference>
<evidence type="ECO:0000313" key="1">
    <source>
        <dbReference type="EMBL" id="GHE99016.1"/>
    </source>
</evidence>
<accession>A0ABQ3J230</accession>
<comment type="caution">
    <text evidence="1">The sequence shown here is derived from an EMBL/GenBank/DDBJ whole genome shotgun (WGS) entry which is preliminary data.</text>
</comment>
<reference evidence="2" key="1">
    <citation type="journal article" date="2019" name="Int. J. Syst. Evol. Microbiol.">
        <title>The Global Catalogue of Microorganisms (GCM) 10K type strain sequencing project: providing services to taxonomists for standard genome sequencing and annotation.</title>
        <authorList>
            <consortium name="The Broad Institute Genomics Platform"/>
            <consortium name="The Broad Institute Genome Sequencing Center for Infectious Disease"/>
            <person name="Wu L."/>
            <person name="Ma J."/>
        </authorList>
    </citation>
    <scope>NUCLEOTIDE SEQUENCE [LARGE SCALE GENOMIC DNA]</scope>
    <source>
        <strain evidence="2">KCTC 42443</strain>
    </source>
</reference>
<name>A0ABQ3J230_9RHOB</name>
<proteinExistence type="predicted"/>
<evidence type="ECO:0008006" key="3">
    <source>
        <dbReference type="Google" id="ProtNLM"/>
    </source>
</evidence>
<evidence type="ECO:0000313" key="2">
    <source>
        <dbReference type="Proteomes" id="UP000609802"/>
    </source>
</evidence>
<dbReference type="EMBL" id="BNCH01000004">
    <property type="protein sequence ID" value="GHE99016.1"/>
    <property type="molecule type" value="Genomic_DNA"/>
</dbReference>
<gene>
    <name evidence="1" type="ORF">GCM10016455_19660</name>
</gene>
<keyword evidence="2" id="KW-1185">Reference proteome</keyword>
<sequence>MAMQGYSLQLIADVLQHDIESSARYYIDAVGVEFIPVFEKMDRNLGGRFSALRDAWFSGKIVDGQLSVGQPIFVPKGKAPAIVGECGSKDACGKHPLFSCYTCEHFLAFRSADHHSVLDYLQEEYEHWRTAEFPNGRSKVMKDFDRAAVGVREVIDQIKNVGKIDEA</sequence>